<dbReference type="SUPFAM" id="SSF47384">
    <property type="entry name" value="Homodimeric domain of signal transducing histidine kinase"/>
    <property type="match status" value="1"/>
</dbReference>
<evidence type="ECO:0000313" key="10">
    <source>
        <dbReference type="EMBL" id="OGG19663.1"/>
    </source>
</evidence>
<dbReference type="GO" id="GO:0016036">
    <property type="term" value="P:cellular response to phosphate starvation"/>
    <property type="evidence" value="ECO:0007669"/>
    <property type="project" value="TreeGrafter"/>
</dbReference>
<dbReference type="PANTHER" id="PTHR45453:SF1">
    <property type="entry name" value="PHOSPHATE REGULON SENSOR PROTEIN PHOR"/>
    <property type="match status" value="1"/>
</dbReference>
<dbReference type="InterPro" id="IPR005467">
    <property type="entry name" value="His_kinase_dom"/>
</dbReference>
<dbReference type="InterPro" id="IPR003594">
    <property type="entry name" value="HATPase_dom"/>
</dbReference>
<dbReference type="Gene3D" id="1.10.287.130">
    <property type="match status" value="1"/>
</dbReference>
<feature type="domain" description="Histidine kinase" evidence="9">
    <location>
        <begin position="100"/>
        <end position="313"/>
    </location>
</feature>
<evidence type="ECO:0000256" key="8">
    <source>
        <dbReference type="SAM" id="Phobius"/>
    </source>
</evidence>
<evidence type="ECO:0000256" key="3">
    <source>
        <dbReference type="ARBA" id="ARBA00022553"/>
    </source>
</evidence>
<evidence type="ECO:0000256" key="2">
    <source>
        <dbReference type="ARBA" id="ARBA00012438"/>
    </source>
</evidence>
<dbReference type="InterPro" id="IPR003661">
    <property type="entry name" value="HisK_dim/P_dom"/>
</dbReference>
<dbReference type="SMART" id="SM00387">
    <property type="entry name" value="HATPase_c"/>
    <property type="match status" value="1"/>
</dbReference>
<dbReference type="InterPro" id="IPR036097">
    <property type="entry name" value="HisK_dim/P_sf"/>
</dbReference>
<dbReference type="CDD" id="cd00082">
    <property type="entry name" value="HisKA"/>
    <property type="match status" value="1"/>
</dbReference>
<dbReference type="PRINTS" id="PR00344">
    <property type="entry name" value="BCTRLSENSOR"/>
</dbReference>
<dbReference type="SUPFAM" id="SSF55874">
    <property type="entry name" value="ATPase domain of HSP90 chaperone/DNA topoisomerase II/histidine kinase"/>
    <property type="match status" value="1"/>
</dbReference>
<keyword evidence="4" id="KW-0808">Transferase</keyword>
<dbReference type="Pfam" id="PF00512">
    <property type="entry name" value="HisKA"/>
    <property type="match status" value="1"/>
</dbReference>
<proteinExistence type="predicted"/>
<accession>A0A1F6A4T0</accession>
<feature type="transmembrane region" description="Helical" evidence="8">
    <location>
        <begin position="57"/>
        <end position="80"/>
    </location>
</feature>
<keyword evidence="3" id="KW-0597">Phosphoprotein</keyword>
<evidence type="ECO:0000259" key="9">
    <source>
        <dbReference type="PROSITE" id="PS50109"/>
    </source>
</evidence>
<dbReference type="EC" id="2.7.13.3" evidence="2"/>
<evidence type="ECO:0000256" key="6">
    <source>
        <dbReference type="ARBA" id="ARBA00023012"/>
    </source>
</evidence>
<dbReference type="Pfam" id="PF02518">
    <property type="entry name" value="HATPase_c"/>
    <property type="match status" value="1"/>
</dbReference>
<dbReference type="FunFam" id="1.10.287.130:FF:000001">
    <property type="entry name" value="Two-component sensor histidine kinase"/>
    <property type="match status" value="1"/>
</dbReference>
<evidence type="ECO:0000256" key="4">
    <source>
        <dbReference type="ARBA" id="ARBA00022679"/>
    </source>
</evidence>
<comment type="caution">
    <text evidence="10">The sequence shown here is derived from an EMBL/GenBank/DDBJ whole genome shotgun (WGS) entry which is preliminary data.</text>
</comment>
<evidence type="ECO:0000256" key="7">
    <source>
        <dbReference type="ARBA" id="ARBA00023136"/>
    </source>
</evidence>
<name>A0A1F6A4T0_9BACT</name>
<dbReference type="GO" id="GO:0000155">
    <property type="term" value="F:phosphorelay sensor kinase activity"/>
    <property type="evidence" value="ECO:0007669"/>
    <property type="project" value="InterPro"/>
</dbReference>
<evidence type="ECO:0000256" key="5">
    <source>
        <dbReference type="ARBA" id="ARBA00022777"/>
    </source>
</evidence>
<dbReference type="InterPro" id="IPR050351">
    <property type="entry name" value="BphY/WalK/GraS-like"/>
</dbReference>
<dbReference type="Proteomes" id="UP000177871">
    <property type="component" value="Unassembled WGS sequence"/>
</dbReference>
<gene>
    <name evidence="10" type="ORF">A2721_00925</name>
</gene>
<dbReference type="PROSITE" id="PS50109">
    <property type="entry name" value="HIS_KIN"/>
    <property type="match status" value="1"/>
</dbReference>
<dbReference type="PANTHER" id="PTHR45453">
    <property type="entry name" value="PHOSPHATE REGULON SENSOR PROTEIN PHOR"/>
    <property type="match status" value="1"/>
</dbReference>
<dbReference type="AlphaFoldDB" id="A0A1F6A4T0"/>
<sequence>MTVSVLFSAVIYTGANNELRRFERLSIIRREVDFFGTRIAREPAFDSQEIADLRRRLILTLLLVNLGIFAFSALFGYILAGKTLRPIELMLADQKRFVADASHELRTPLTAMITEIEVALRGKTLDLPTARKLLKSNLEEASKMHSLSNHLLSLSRYQTADLKLPREKFDLTELVQNVVAKLRPLASKKGVTINTDLQNIDLTANPDSLAELLTILLDNAVKYSRPQGKVIVKTQKAGNRAEISVQDFGIGINSADLPHIFDRFYRADASRSKDQTTGYGLGLAIARSIVELHNGKILVTSAPGAGTTFRVLI</sequence>
<comment type="catalytic activity">
    <reaction evidence="1">
        <text>ATP + protein L-histidine = ADP + protein N-phospho-L-histidine.</text>
        <dbReference type="EC" id="2.7.13.3"/>
    </reaction>
</comment>
<dbReference type="GO" id="GO:0004721">
    <property type="term" value="F:phosphoprotein phosphatase activity"/>
    <property type="evidence" value="ECO:0007669"/>
    <property type="project" value="TreeGrafter"/>
</dbReference>
<evidence type="ECO:0000256" key="1">
    <source>
        <dbReference type="ARBA" id="ARBA00000085"/>
    </source>
</evidence>
<protein>
    <recommendedName>
        <fullName evidence="2">histidine kinase</fullName>
        <ecNumber evidence="2">2.7.13.3</ecNumber>
    </recommendedName>
</protein>
<dbReference type="STRING" id="1798381.A2721_00925"/>
<reference evidence="10 11" key="1">
    <citation type="journal article" date="2016" name="Nat. Commun.">
        <title>Thousands of microbial genomes shed light on interconnected biogeochemical processes in an aquifer system.</title>
        <authorList>
            <person name="Anantharaman K."/>
            <person name="Brown C.T."/>
            <person name="Hug L.A."/>
            <person name="Sharon I."/>
            <person name="Castelle C.J."/>
            <person name="Probst A.J."/>
            <person name="Thomas B.C."/>
            <person name="Singh A."/>
            <person name="Wilkins M.J."/>
            <person name="Karaoz U."/>
            <person name="Brodie E.L."/>
            <person name="Williams K.H."/>
            <person name="Hubbard S.S."/>
            <person name="Banfield J.F."/>
        </authorList>
    </citation>
    <scope>NUCLEOTIDE SEQUENCE [LARGE SCALE GENOMIC DNA]</scope>
</reference>
<dbReference type="FunFam" id="3.30.565.10:FF:000006">
    <property type="entry name" value="Sensor histidine kinase WalK"/>
    <property type="match status" value="1"/>
</dbReference>
<keyword evidence="5" id="KW-0418">Kinase</keyword>
<dbReference type="EMBL" id="MFJK01000005">
    <property type="protein sequence ID" value="OGG19663.1"/>
    <property type="molecule type" value="Genomic_DNA"/>
</dbReference>
<keyword evidence="7 8" id="KW-0472">Membrane</keyword>
<evidence type="ECO:0000313" key="11">
    <source>
        <dbReference type="Proteomes" id="UP000177871"/>
    </source>
</evidence>
<dbReference type="InterPro" id="IPR004358">
    <property type="entry name" value="Sig_transdc_His_kin-like_C"/>
</dbReference>
<keyword evidence="6" id="KW-0902">Two-component regulatory system</keyword>
<dbReference type="InterPro" id="IPR036890">
    <property type="entry name" value="HATPase_C_sf"/>
</dbReference>
<keyword evidence="8" id="KW-1133">Transmembrane helix</keyword>
<dbReference type="CDD" id="cd00075">
    <property type="entry name" value="HATPase"/>
    <property type="match status" value="1"/>
</dbReference>
<keyword evidence="8" id="KW-0812">Transmembrane</keyword>
<dbReference type="Gene3D" id="3.30.565.10">
    <property type="entry name" value="Histidine kinase-like ATPase, C-terminal domain"/>
    <property type="match status" value="1"/>
</dbReference>
<organism evidence="10 11">
    <name type="scientific">Candidatus Gottesmanbacteria bacterium RIFCSPHIGHO2_01_FULL_47_48</name>
    <dbReference type="NCBI Taxonomy" id="1798381"/>
    <lineage>
        <taxon>Bacteria</taxon>
        <taxon>Candidatus Gottesmaniibacteriota</taxon>
    </lineage>
</organism>
<dbReference type="SMART" id="SM00388">
    <property type="entry name" value="HisKA"/>
    <property type="match status" value="1"/>
</dbReference>
<dbReference type="GO" id="GO:0005886">
    <property type="term" value="C:plasma membrane"/>
    <property type="evidence" value="ECO:0007669"/>
    <property type="project" value="TreeGrafter"/>
</dbReference>